<dbReference type="EMBL" id="SPUK01000015">
    <property type="protein sequence ID" value="TQV92522.1"/>
    <property type="molecule type" value="Genomic_DNA"/>
</dbReference>
<name>A0A545UST8_9HYPO</name>
<sequence length="87" mass="9874">MLTLLTHYPLPSYYPGPCAKPESPSYHGRKAQVSPTVNHATIISAASRAWQPPDQCWTLHPRQQRDGHPADQPRRHHWVRYALVGGK</sequence>
<evidence type="ECO:0000313" key="2">
    <source>
        <dbReference type="Proteomes" id="UP000315783"/>
    </source>
</evidence>
<keyword evidence="2" id="KW-1185">Reference proteome</keyword>
<protein>
    <submittedName>
        <fullName evidence="1">Uncharacterized protein</fullName>
    </submittedName>
</protein>
<organism evidence="1 2">
    <name type="scientific">Cordyceps javanica</name>
    <dbReference type="NCBI Taxonomy" id="43265"/>
    <lineage>
        <taxon>Eukaryota</taxon>
        <taxon>Fungi</taxon>
        <taxon>Dikarya</taxon>
        <taxon>Ascomycota</taxon>
        <taxon>Pezizomycotina</taxon>
        <taxon>Sordariomycetes</taxon>
        <taxon>Hypocreomycetidae</taxon>
        <taxon>Hypocreales</taxon>
        <taxon>Cordycipitaceae</taxon>
        <taxon>Cordyceps</taxon>
    </lineage>
</organism>
<dbReference type="AlphaFoldDB" id="A0A545UST8"/>
<accession>A0A545UST8</accession>
<dbReference type="Proteomes" id="UP000315783">
    <property type="component" value="Unassembled WGS sequence"/>
</dbReference>
<comment type="caution">
    <text evidence="1">The sequence shown here is derived from an EMBL/GenBank/DDBJ whole genome shotgun (WGS) entry which is preliminary data.</text>
</comment>
<gene>
    <name evidence="1" type="ORF">IF1G_09040</name>
</gene>
<reference evidence="1 2" key="1">
    <citation type="journal article" date="2019" name="Appl. Microbiol. Biotechnol.">
        <title>Genome sequence of Isaria javanica and comparative genome analysis insights into family S53 peptidase evolution in fungal entomopathogens.</title>
        <authorList>
            <person name="Lin R."/>
            <person name="Zhang X."/>
            <person name="Xin B."/>
            <person name="Zou M."/>
            <person name="Gao Y."/>
            <person name="Qin F."/>
            <person name="Hu Q."/>
            <person name="Xie B."/>
            <person name="Cheng X."/>
        </authorList>
    </citation>
    <scope>NUCLEOTIDE SEQUENCE [LARGE SCALE GENOMIC DNA]</scope>
    <source>
        <strain evidence="1 2">IJ1G</strain>
    </source>
</reference>
<proteinExistence type="predicted"/>
<evidence type="ECO:0000313" key="1">
    <source>
        <dbReference type="EMBL" id="TQV92522.1"/>
    </source>
</evidence>